<gene>
    <name evidence="2" type="ORF">EV662_11183</name>
</gene>
<dbReference type="Proteomes" id="UP000294835">
    <property type="component" value="Unassembled WGS sequence"/>
</dbReference>
<dbReference type="Pfam" id="PF10074">
    <property type="entry name" value="RovC_DNA-bd"/>
    <property type="match status" value="1"/>
</dbReference>
<organism evidence="2 3">
    <name type="scientific">Rhodovulum marinum</name>
    <dbReference type="NCBI Taxonomy" id="320662"/>
    <lineage>
        <taxon>Bacteria</taxon>
        <taxon>Pseudomonadati</taxon>
        <taxon>Pseudomonadota</taxon>
        <taxon>Alphaproteobacteria</taxon>
        <taxon>Rhodobacterales</taxon>
        <taxon>Paracoccaceae</taxon>
        <taxon>Rhodovulum</taxon>
    </lineage>
</organism>
<sequence>MPPFRPCCVARPRRVLGGCDFPADPGLPAPDAPVFWNPAEAPAAVVLVAALPDTGLSAIGLSPDRIRHTHDAGDLVFLQLETGTLLAGAVRDPDQPIGFLLPTDRNWPARRDAMERALGTLVDGTHPPSPLTFQQLRRIQMALRTLDARAEGATLRRIAEAFFGPARVAAEPWATSALKAQVARLAAYGRRLAERGYRDLLAGRPPTRRQ</sequence>
<proteinExistence type="predicted"/>
<evidence type="ECO:0000313" key="2">
    <source>
        <dbReference type="EMBL" id="TCP39603.1"/>
    </source>
</evidence>
<dbReference type="InterPro" id="IPR018754">
    <property type="entry name" value="RovC-like_DNA-bd"/>
</dbReference>
<reference evidence="2 3" key="1">
    <citation type="submission" date="2019-03" db="EMBL/GenBank/DDBJ databases">
        <title>Genomic Encyclopedia of Type Strains, Phase IV (KMG-IV): sequencing the most valuable type-strain genomes for metagenomic binning, comparative biology and taxonomic classification.</title>
        <authorList>
            <person name="Goeker M."/>
        </authorList>
    </citation>
    <scope>NUCLEOTIDE SEQUENCE [LARGE SCALE GENOMIC DNA]</scope>
    <source>
        <strain evidence="2 3">DSM 18063</strain>
    </source>
</reference>
<accession>A0A4R2PU86</accession>
<keyword evidence="3" id="KW-1185">Reference proteome</keyword>
<evidence type="ECO:0000259" key="1">
    <source>
        <dbReference type="Pfam" id="PF10074"/>
    </source>
</evidence>
<comment type="caution">
    <text evidence="2">The sequence shown here is derived from an EMBL/GenBank/DDBJ whole genome shotgun (WGS) entry which is preliminary data.</text>
</comment>
<protein>
    <submittedName>
        <fullName evidence="2">Uncharacterized protein DUF2285</fullName>
    </submittedName>
</protein>
<name>A0A4R2PU86_9RHOB</name>
<feature type="domain" description="T6SS Transcription factor RovC-like DNA binding" evidence="1">
    <location>
        <begin position="100"/>
        <end position="201"/>
    </location>
</feature>
<dbReference type="AlphaFoldDB" id="A0A4R2PU86"/>
<dbReference type="EMBL" id="SLXP01000011">
    <property type="protein sequence ID" value="TCP39603.1"/>
    <property type="molecule type" value="Genomic_DNA"/>
</dbReference>
<evidence type="ECO:0000313" key="3">
    <source>
        <dbReference type="Proteomes" id="UP000294835"/>
    </source>
</evidence>